<reference evidence="1 2" key="1">
    <citation type="submission" date="2016-10" db="EMBL/GenBank/DDBJ databases">
        <title>Complete Genome Sequence of the Nonylphenol-Degrading Bacterium Sphingobium cloacae JCM 10874T.</title>
        <authorList>
            <person name="Ootsuka M."/>
            <person name="Nishizawa T."/>
            <person name="Ohta H."/>
        </authorList>
    </citation>
    <scope>NUCLEOTIDE SEQUENCE [LARGE SCALE GENOMIC DNA]</scope>
    <source>
        <strain evidence="1 2">JCM 10874</strain>
    </source>
</reference>
<dbReference type="KEGG" id="sclo:SCLO_1032340"/>
<dbReference type="InterPro" id="IPR036397">
    <property type="entry name" value="RNaseH_sf"/>
</dbReference>
<dbReference type="InterPro" id="IPR009057">
    <property type="entry name" value="Homeodomain-like_sf"/>
</dbReference>
<dbReference type="GO" id="GO:0015074">
    <property type="term" value="P:DNA integration"/>
    <property type="evidence" value="ECO:0007669"/>
    <property type="project" value="InterPro"/>
</dbReference>
<dbReference type="EMBL" id="AP017655">
    <property type="protein sequence ID" value="BAV66274.1"/>
    <property type="molecule type" value="Genomic_DNA"/>
</dbReference>
<organism evidence="1 2">
    <name type="scientific">Sphingobium cloacae</name>
    <dbReference type="NCBI Taxonomy" id="120107"/>
    <lineage>
        <taxon>Bacteria</taxon>
        <taxon>Pseudomonadati</taxon>
        <taxon>Pseudomonadota</taxon>
        <taxon>Alphaproteobacteria</taxon>
        <taxon>Sphingomonadales</taxon>
        <taxon>Sphingomonadaceae</taxon>
        <taxon>Sphingobium</taxon>
    </lineage>
</organism>
<name>A0A1E1F6Y8_9SPHN</name>
<evidence type="ECO:0000313" key="1">
    <source>
        <dbReference type="EMBL" id="BAV66274.1"/>
    </source>
</evidence>
<dbReference type="Gene3D" id="3.30.420.10">
    <property type="entry name" value="Ribonuclease H-like superfamily/Ribonuclease H"/>
    <property type="match status" value="1"/>
</dbReference>
<accession>A0A1E1F6Y8</accession>
<dbReference type="SUPFAM" id="SSF53098">
    <property type="entry name" value="Ribonuclease H-like"/>
    <property type="match status" value="1"/>
</dbReference>
<protein>
    <submittedName>
        <fullName evidence="1">Transposase</fullName>
    </submittedName>
</protein>
<dbReference type="AlphaFoldDB" id="A0A1E1F6Y8"/>
<dbReference type="InterPro" id="IPR012337">
    <property type="entry name" value="RNaseH-like_sf"/>
</dbReference>
<evidence type="ECO:0000313" key="2">
    <source>
        <dbReference type="Proteomes" id="UP000218272"/>
    </source>
</evidence>
<dbReference type="GO" id="GO:0003676">
    <property type="term" value="F:nucleic acid binding"/>
    <property type="evidence" value="ECO:0007669"/>
    <property type="project" value="InterPro"/>
</dbReference>
<dbReference type="SUPFAM" id="SSF46689">
    <property type="entry name" value="Homeodomain-like"/>
    <property type="match status" value="1"/>
</dbReference>
<sequence length="187" mass="21197">MGQVRHGSATTTHAVRAAIQRSQASLATLSRDLGINPKTVAKWRKRATVEDLKTGPKAPHSTTLSEAEEAMVVAFRRHTLLPLDDCLYALQPSIPHLTRSALHRCLQRHGISRLNRTIKEATVKRFHYDSHQQLRTHLADFMAAYNFARRLKTLSGLTPYEYIAKIWTSEPERFIVNPIHQMPGLNT</sequence>
<proteinExistence type="predicted"/>
<keyword evidence="2" id="KW-1185">Reference proteome</keyword>
<dbReference type="RefSeq" id="WP_096362183.1">
    <property type="nucleotide sequence ID" value="NZ_AP017655.1"/>
</dbReference>
<gene>
    <name evidence="1" type="ORF">SCLO_1032340</name>
</gene>
<dbReference type="Gene3D" id="1.10.10.60">
    <property type="entry name" value="Homeodomain-like"/>
    <property type="match status" value="1"/>
</dbReference>
<dbReference type="OrthoDB" id="9803878at2"/>
<dbReference type="Proteomes" id="UP000218272">
    <property type="component" value="Chromosome SCLO_1"/>
</dbReference>